<dbReference type="InterPro" id="IPR003439">
    <property type="entry name" value="ABC_transporter-like_ATP-bd"/>
</dbReference>
<dbReference type="SUPFAM" id="SSF52540">
    <property type="entry name" value="P-loop containing nucleoside triphosphate hydrolases"/>
    <property type="match status" value="1"/>
</dbReference>
<dbReference type="PROSITE" id="PS50929">
    <property type="entry name" value="ABC_TM1F"/>
    <property type="match status" value="1"/>
</dbReference>
<keyword evidence="2 7" id="KW-0812">Transmembrane</keyword>
<feature type="transmembrane region" description="Helical" evidence="7">
    <location>
        <begin position="126"/>
        <end position="146"/>
    </location>
</feature>
<dbReference type="InterPro" id="IPR027417">
    <property type="entry name" value="P-loop_NTPase"/>
</dbReference>
<keyword evidence="8" id="KW-0732">Signal</keyword>
<protein>
    <submittedName>
        <fullName evidence="11">ABC transporter B family member 5</fullName>
    </submittedName>
</protein>
<evidence type="ECO:0000256" key="2">
    <source>
        <dbReference type="ARBA" id="ARBA00022692"/>
    </source>
</evidence>
<evidence type="ECO:0000256" key="1">
    <source>
        <dbReference type="ARBA" id="ARBA00004141"/>
    </source>
</evidence>
<evidence type="ECO:0000256" key="3">
    <source>
        <dbReference type="ARBA" id="ARBA00022741"/>
    </source>
</evidence>
<evidence type="ECO:0000259" key="10">
    <source>
        <dbReference type="PROSITE" id="PS50929"/>
    </source>
</evidence>
<dbReference type="GO" id="GO:0005524">
    <property type="term" value="F:ATP binding"/>
    <property type="evidence" value="ECO:0007669"/>
    <property type="project" value="UniProtKB-KW"/>
</dbReference>
<dbReference type="PANTHER" id="PTHR24222">
    <property type="entry name" value="ABC TRANSPORTER B FAMILY"/>
    <property type="match status" value="1"/>
</dbReference>
<feature type="domain" description="ABC transmembrane type-1" evidence="10">
    <location>
        <begin position="85"/>
        <end position="298"/>
    </location>
</feature>
<feature type="transmembrane region" description="Helical" evidence="7">
    <location>
        <begin position="76"/>
        <end position="99"/>
    </location>
</feature>
<name>A0A6A2XUE1_HIBSY</name>
<evidence type="ECO:0000313" key="11">
    <source>
        <dbReference type="EMBL" id="KAE8657654.1"/>
    </source>
</evidence>
<comment type="caution">
    <text evidence="11">The sequence shown here is derived from an EMBL/GenBank/DDBJ whole genome shotgun (WGS) entry which is preliminary data.</text>
</comment>
<dbReference type="InterPro" id="IPR036640">
    <property type="entry name" value="ABC1_TM_sf"/>
</dbReference>
<evidence type="ECO:0000256" key="7">
    <source>
        <dbReference type="SAM" id="Phobius"/>
    </source>
</evidence>
<feature type="signal peptide" evidence="8">
    <location>
        <begin position="1"/>
        <end position="21"/>
    </location>
</feature>
<gene>
    <name evidence="11" type="ORF">F3Y22_tig00116984pilonHSYRG00126</name>
</gene>
<feature type="chain" id="PRO_5025600089" evidence="8">
    <location>
        <begin position="22"/>
        <end position="657"/>
    </location>
</feature>
<dbReference type="SUPFAM" id="SSF90123">
    <property type="entry name" value="ABC transporter transmembrane region"/>
    <property type="match status" value="1"/>
</dbReference>
<accession>A0A6A2XUE1</accession>
<feature type="domain" description="ABC transporter" evidence="9">
    <location>
        <begin position="317"/>
        <end position="550"/>
    </location>
</feature>
<evidence type="ECO:0000259" key="9">
    <source>
        <dbReference type="PROSITE" id="PS50893"/>
    </source>
</evidence>
<proteinExistence type="predicted"/>
<dbReference type="Gene3D" id="3.40.50.300">
    <property type="entry name" value="P-loop containing nucleotide triphosphate hydrolases"/>
    <property type="match status" value="2"/>
</dbReference>
<feature type="transmembrane region" description="Helical" evidence="7">
    <location>
        <begin position="180"/>
        <end position="197"/>
    </location>
</feature>
<dbReference type="Proteomes" id="UP000436088">
    <property type="component" value="Unassembled WGS sequence"/>
</dbReference>
<evidence type="ECO:0000256" key="5">
    <source>
        <dbReference type="ARBA" id="ARBA00022989"/>
    </source>
</evidence>
<dbReference type="GO" id="GO:0016887">
    <property type="term" value="F:ATP hydrolysis activity"/>
    <property type="evidence" value="ECO:0007669"/>
    <property type="project" value="InterPro"/>
</dbReference>
<keyword evidence="4" id="KW-0067">ATP-binding</keyword>
<evidence type="ECO:0000313" key="12">
    <source>
        <dbReference type="Proteomes" id="UP000436088"/>
    </source>
</evidence>
<dbReference type="SMART" id="SM00382">
    <property type="entry name" value="AAA"/>
    <property type="match status" value="1"/>
</dbReference>
<dbReference type="GO" id="GO:0140359">
    <property type="term" value="F:ABC-type transporter activity"/>
    <property type="evidence" value="ECO:0007669"/>
    <property type="project" value="InterPro"/>
</dbReference>
<sequence>MPFRASHSAAASGFLIGLVFALPTSSPPHFSNGSVELQKQLPSAMEESMPAGVTMRFILSSQAVFNFSFADSRDIMLMIIGTINAIGNGLCMPLVTILFGDLADAFGQNQSNNKVVDVVSKVALRLVYLAVGAGLAAFLQVSCWMVTGKRQAARIREVVGRMSGDTVLIQDAMGEKVGKVLQLVSTFFGGFIVAFIRGWLLTLVMLSTIPLLVISGGTTAVLISKTASRGQSTYAKSATVVERTIGSVRTVASFTGEKKAISNYNKFLVAAYKSGVNEGTVAGLGYTGGEVLNVILAVMTGSRSLRQASPCLSAFAAGQAAAFKMFETIKRKPEIDPYDTRRKVLKEFVGSGSGKSTVISLIERFYDPQAGEVLIDGINLKDFQLRCIRGKISLVSQEPVLFTSSIRDNTAYGKEYATLEEIRAADELAIAAKFRQTTSGARNHGWRAWNSAFWWTKEKSGNCKSNSKGPPRILLLDEATSVLDAESERVVQEALDQIMGNRTTVIVAHRLSTVRNADMIAVILRGKMVEKGLICLPIVMNLQKRQEVKKTSKLAKKNKHDPDSRMKGKVMTEDSDFANDVYEYEDEVPQEESRKNRRFDPVDNYEYEIPEDFEDVNASSDDDGGRHLRMLQVITGMSTDAFEDKTKRNNMVLSSVE</sequence>
<evidence type="ECO:0000256" key="8">
    <source>
        <dbReference type="SAM" id="SignalP"/>
    </source>
</evidence>
<dbReference type="Gene3D" id="1.20.1560.10">
    <property type="entry name" value="ABC transporter type 1, transmembrane domain"/>
    <property type="match status" value="3"/>
</dbReference>
<comment type="subcellular location">
    <subcellularLocation>
        <location evidence="1">Membrane</location>
        <topology evidence="1">Multi-pass membrane protein</topology>
    </subcellularLocation>
</comment>
<dbReference type="AlphaFoldDB" id="A0A6A2XUE1"/>
<evidence type="ECO:0000256" key="4">
    <source>
        <dbReference type="ARBA" id="ARBA00022840"/>
    </source>
</evidence>
<dbReference type="InterPro" id="IPR011527">
    <property type="entry name" value="ABC1_TM_dom"/>
</dbReference>
<evidence type="ECO:0000256" key="6">
    <source>
        <dbReference type="ARBA" id="ARBA00023136"/>
    </source>
</evidence>
<organism evidence="11 12">
    <name type="scientific">Hibiscus syriacus</name>
    <name type="common">Rose of Sharon</name>
    <dbReference type="NCBI Taxonomy" id="106335"/>
    <lineage>
        <taxon>Eukaryota</taxon>
        <taxon>Viridiplantae</taxon>
        <taxon>Streptophyta</taxon>
        <taxon>Embryophyta</taxon>
        <taxon>Tracheophyta</taxon>
        <taxon>Spermatophyta</taxon>
        <taxon>Magnoliopsida</taxon>
        <taxon>eudicotyledons</taxon>
        <taxon>Gunneridae</taxon>
        <taxon>Pentapetalae</taxon>
        <taxon>rosids</taxon>
        <taxon>malvids</taxon>
        <taxon>Malvales</taxon>
        <taxon>Malvaceae</taxon>
        <taxon>Malvoideae</taxon>
        <taxon>Hibiscus</taxon>
    </lineage>
</organism>
<keyword evidence="3" id="KW-0547">Nucleotide-binding</keyword>
<dbReference type="PANTHER" id="PTHR24222:SF63">
    <property type="entry name" value="ATP BINDING CASSETTE SUBFAMILY B"/>
    <property type="match status" value="1"/>
</dbReference>
<dbReference type="Pfam" id="PF00664">
    <property type="entry name" value="ABC_membrane"/>
    <property type="match status" value="2"/>
</dbReference>
<reference evidence="11" key="1">
    <citation type="submission" date="2019-09" db="EMBL/GenBank/DDBJ databases">
        <title>Draft genome information of white flower Hibiscus syriacus.</title>
        <authorList>
            <person name="Kim Y.-M."/>
        </authorList>
    </citation>
    <scope>NUCLEOTIDE SEQUENCE [LARGE SCALE GENOMIC DNA]</scope>
    <source>
        <strain evidence="11">YM2019G1</strain>
    </source>
</reference>
<dbReference type="PROSITE" id="PS50893">
    <property type="entry name" value="ABC_TRANSPORTER_2"/>
    <property type="match status" value="1"/>
</dbReference>
<keyword evidence="5 7" id="KW-1133">Transmembrane helix</keyword>
<dbReference type="Pfam" id="PF00005">
    <property type="entry name" value="ABC_tran"/>
    <property type="match status" value="1"/>
</dbReference>
<keyword evidence="6 7" id="KW-0472">Membrane</keyword>
<dbReference type="GO" id="GO:0005886">
    <property type="term" value="C:plasma membrane"/>
    <property type="evidence" value="ECO:0007669"/>
    <property type="project" value="TreeGrafter"/>
</dbReference>
<dbReference type="CDD" id="cd18577">
    <property type="entry name" value="ABC_6TM_Pgp_ABCB1_D1_like"/>
    <property type="match status" value="1"/>
</dbReference>
<dbReference type="InterPro" id="IPR003593">
    <property type="entry name" value="AAA+_ATPase"/>
</dbReference>
<keyword evidence="12" id="KW-1185">Reference proteome</keyword>
<dbReference type="EMBL" id="VEPZ02001756">
    <property type="protein sequence ID" value="KAE8657654.1"/>
    <property type="molecule type" value="Genomic_DNA"/>
</dbReference>
<dbReference type="InterPro" id="IPR039421">
    <property type="entry name" value="Type_1_exporter"/>
</dbReference>